<organism evidence="7">
    <name type="scientific">Metamycoplasma salivarium</name>
    <name type="common">Mycoplasma salivarium</name>
    <dbReference type="NCBI Taxonomy" id="2124"/>
    <lineage>
        <taxon>Bacteria</taxon>
        <taxon>Bacillati</taxon>
        <taxon>Mycoplasmatota</taxon>
        <taxon>Mycoplasmoidales</taxon>
        <taxon>Metamycoplasmataceae</taxon>
        <taxon>Metamycoplasma</taxon>
    </lineage>
</organism>
<dbReference type="GO" id="GO:0004791">
    <property type="term" value="F:thioredoxin-disulfide reductase (NADPH) activity"/>
    <property type="evidence" value="ECO:0007669"/>
    <property type="project" value="UniProtKB-EC"/>
</dbReference>
<evidence type="ECO:0000256" key="2">
    <source>
        <dbReference type="ARBA" id="ARBA00022827"/>
    </source>
</evidence>
<dbReference type="EC" id="1.8.1.9" evidence="7"/>
<gene>
    <name evidence="7" type="primary">trxB_2</name>
    <name evidence="7" type="ORF">NCTC10113_00931</name>
</gene>
<evidence type="ECO:0000313" key="7">
    <source>
        <dbReference type="EMBL" id="VEU56052.1"/>
    </source>
</evidence>
<keyword evidence="4" id="KW-1015">Disulfide bond</keyword>
<proteinExistence type="predicted"/>
<dbReference type="PRINTS" id="PR00469">
    <property type="entry name" value="PNDRDTASEII"/>
</dbReference>
<dbReference type="PANTHER" id="PTHR48105">
    <property type="entry name" value="THIOREDOXIN REDUCTASE 1-RELATED-RELATED"/>
    <property type="match status" value="1"/>
</dbReference>
<dbReference type="PROSITE" id="PS00573">
    <property type="entry name" value="PYRIDINE_REDOX_2"/>
    <property type="match status" value="1"/>
</dbReference>
<reference evidence="7" key="1">
    <citation type="submission" date="2019-01" db="EMBL/GenBank/DDBJ databases">
        <authorList>
            <consortium name="Pathogen Informatics"/>
        </authorList>
    </citation>
    <scope>NUCLEOTIDE SEQUENCE [LARGE SCALE GENOMIC DNA]</scope>
    <source>
        <strain evidence="7">NCTC10113</strain>
    </source>
</reference>
<keyword evidence="5" id="KW-0676">Redox-active center</keyword>
<evidence type="ECO:0000256" key="4">
    <source>
        <dbReference type="ARBA" id="ARBA00023157"/>
    </source>
</evidence>
<name>A0A448ZXR8_METSV</name>
<protein>
    <submittedName>
        <fullName evidence="7">Thioredoxin reductase</fullName>
        <ecNumber evidence="7">1.8.1.9</ecNumber>
    </submittedName>
</protein>
<dbReference type="RefSeq" id="WP_029670548.1">
    <property type="nucleotide sequence ID" value="NZ_BPLV01000001.1"/>
</dbReference>
<evidence type="ECO:0000256" key="1">
    <source>
        <dbReference type="ARBA" id="ARBA00022630"/>
    </source>
</evidence>
<dbReference type="SUPFAM" id="SSF51905">
    <property type="entry name" value="FAD/NAD(P)-binding domain"/>
    <property type="match status" value="1"/>
</dbReference>
<keyword evidence="3 7" id="KW-0560">Oxidoreductase</keyword>
<dbReference type="InterPro" id="IPR023753">
    <property type="entry name" value="FAD/NAD-binding_dom"/>
</dbReference>
<dbReference type="EMBL" id="LR214939">
    <property type="protein sequence ID" value="VEU56052.1"/>
    <property type="molecule type" value="Genomic_DNA"/>
</dbReference>
<dbReference type="PRINTS" id="PR00368">
    <property type="entry name" value="FADPNR"/>
</dbReference>
<dbReference type="InterPro" id="IPR050097">
    <property type="entry name" value="Ferredoxin-NADP_redctase_2"/>
</dbReference>
<dbReference type="Pfam" id="PF07992">
    <property type="entry name" value="Pyr_redox_2"/>
    <property type="match status" value="1"/>
</dbReference>
<geneLocation type="plasmid" evidence="7">
    <name>2</name>
</geneLocation>
<accession>A0A448ZXR8</accession>
<dbReference type="AlphaFoldDB" id="A0A448ZXR8"/>
<dbReference type="InterPro" id="IPR036188">
    <property type="entry name" value="FAD/NAD-bd_sf"/>
</dbReference>
<dbReference type="InterPro" id="IPR008255">
    <property type="entry name" value="Pyr_nucl-diS_OxRdtase_2_AS"/>
</dbReference>
<feature type="domain" description="FAD/NAD(P)-binding" evidence="6">
    <location>
        <begin position="9"/>
        <end position="295"/>
    </location>
</feature>
<evidence type="ECO:0000259" key="6">
    <source>
        <dbReference type="Pfam" id="PF07992"/>
    </source>
</evidence>
<evidence type="ECO:0000256" key="5">
    <source>
        <dbReference type="ARBA" id="ARBA00023284"/>
    </source>
</evidence>
<keyword evidence="1" id="KW-0285">Flavoprotein</keyword>
<sequence length="307" mass="33582">MKEKMIQDFDVLIIGAGPAGLTAAIYLARNNVKVLVIEGTNPGGKLAEQSKIENYPGFNSISGVDLAFSMYNQAKLQGTSFVFSKVTSLESDEKNWKILTLENGKIYYAPFAIVATGMQNLVPTQVKNIEKFNHKGVSYCVVCDGTLYKDKPTAIIGGGNSAFEEGLYLSALASEVHIFVRDGIIAEKSIVEKVRAQKNMFIHENSVILEILGTNKVEKIKASIDNKIVEMKIDAVFPYIGFKPATSFISNKTLLDSKGFIVVNKNMETKEPNLFAIGDVIEKTVRQITTATNDGTIAAKLINLKIS</sequence>
<keyword evidence="2" id="KW-0274">FAD</keyword>
<dbReference type="Gene3D" id="3.50.50.60">
    <property type="entry name" value="FAD/NAD(P)-binding domain"/>
    <property type="match status" value="2"/>
</dbReference>
<evidence type="ECO:0000256" key="3">
    <source>
        <dbReference type="ARBA" id="ARBA00023002"/>
    </source>
</evidence>
<keyword evidence="7" id="KW-0614">Plasmid</keyword>